<dbReference type="Gene3D" id="3.20.20.70">
    <property type="entry name" value="Aldolase class I"/>
    <property type="match status" value="1"/>
</dbReference>
<feature type="active site" description="Proton donor" evidence="10">
    <location>
        <position position="174"/>
    </location>
</feature>
<comment type="function">
    <text evidence="10">Catalyzes the reversible epimerization of D-ribulose 5-phosphate to D-xylulose 5-phosphate.</text>
</comment>
<evidence type="ECO:0000256" key="4">
    <source>
        <dbReference type="ARBA" id="ARBA00001947"/>
    </source>
</evidence>
<dbReference type="PIRSF" id="PIRSF001461">
    <property type="entry name" value="RPE"/>
    <property type="match status" value="1"/>
</dbReference>
<dbReference type="NCBIfam" id="NF004076">
    <property type="entry name" value="PRK05581.1-4"/>
    <property type="match status" value="1"/>
</dbReference>
<dbReference type="NCBIfam" id="TIGR01163">
    <property type="entry name" value="rpe"/>
    <property type="match status" value="1"/>
</dbReference>
<dbReference type="PANTHER" id="PTHR11749">
    <property type="entry name" value="RIBULOSE-5-PHOSPHATE-3-EPIMERASE"/>
    <property type="match status" value="1"/>
</dbReference>
<comment type="cofactor">
    <cofactor evidence="10">
        <name>a divalent metal cation</name>
        <dbReference type="ChEBI" id="CHEBI:60240"/>
    </cofactor>
    <text evidence="10">Binds 1 divalent metal cation per subunit.</text>
</comment>
<name>A0ABW4JAW7_9LACO</name>
<evidence type="ECO:0000256" key="2">
    <source>
        <dbReference type="ARBA" id="ARBA00001936"/>
    </source>
</evidence>
<feature type="active site" description="Proton acceptor" evidence="10">
    <location>
        <position position="33"/>
    </location>
</feature>
<accession>A0ABW4JAW7</accession>
<comment type="catalytic activity">
    <reaction evidence="1 10 11">
        <text>D-ribulose 5-phosphate = D-xylulose 5-phosphate</text>
        <dbReference type="Rhea" id="RHEA:13677"/>
        <dbReference type="ChEBI" id="CHEBI:57737"/>
        <dbReference type="ChEBI" id="CHEBI:58121"/>
        <dbReference type="EC" id="5.1.3.1"/>
    </reaction>
</comment>
<keyword evidence="8 10" id="KW-0479">Metal-binding</keyword>
<feature type="binding site" evidence="10">
    <location>
        <begin position="174"/>
        <end position="176"/>
    </location>
    <ligand>
        <name>substrate</name>
    </ligand>
</feature>
<dbReference type="CDD" id="cd00429">
    <property type="entry name" value="RPE"/>
    <property type="match status" value="1"/>
</dbReference>
<comment type="cofactor">
    <cofactor evidence="3">
        <name>Co(2+)</name>
        <dbReference type="ChEBI" id="CHEBI:48828"/>
    </cofactor>
</comment>
<evidence type="ECO:0000313" key="12">
    <source>
        <dbReference type="EMBL" id="MFD1672813.1"/>
    </source>
</evidence>
<feature type="binding site" evidence="10">
    <location>
        <position position="174"/>
    </location>
    <ligand>
        <name>a divalent metal cation</name>
        <dbReference type="ChEBI" id="CHEBI:60240"/>
    </ligand>
</feature>
<evidence type="ECO:0000256" key="5">
    <source>
        <dbReference type="ARBA" id="ARBA00001954"/>
    </source>
</evidence>
<feature type="binding site" evidence="10">
    <location>
        <position position="31"/>
    </location>
    <ligand>
        <name>a divalent metal cation</name>
        <dbReference type="ChEBI" id="CHEBI:60240"/>
    </ligand>
</feature>
<feature type="binding site" evidence="10">
    <location>
        <begin position="196"/>
        <end position="197"/>
    </location>
    <ligand>
        <name>substrate</name>
    </ligand>
</feature>
<dbReference type="GO" id="GO:0004750">
    <property type="term" value="F:D-ribulose-phosphate 3-epimerase activity"/>
    <property type="evidence" value="ECO:0007669"/>
    <property type="project" value="UniProtKB-EC"/>
</dbReference>
<evidence type="ECO:0000313" key="13">
    <source>
        <dbReference type="Proteomes" id="UP001597267"/>
    </source>
</evidence>
<evidence type="ECO:0000256" key="7">
    <source>
        <dbReference type="ARBA" id="ARBA00013188"/>
    </source>
</evidence>
<dbReference type="SUPFAM" id="SSF51366">
    <property type="entry name" value="Ribulose-phoshate binding barrel"/>
    <property type="match status" value="1"/>
</dbReference>
<organism evidence="12 13">
    <name type="scientific">Agrilactobacillus yilanensis</name>
    <dbReference type="NCBI Taxonomy" id="2485997"/>
    <lineage>
        <taxon>Bacteria</taxon>
        <taxon>Bacillati</taxon>
        <taxon>Bacillota</taxon>
        <taxon>Bacilli</taxon>
        <taxon>Lactobacillales</taxon>
        <taxon>Lactobacillaceae</taxon>
        <taxon>Agrilactobacillus</taxon>
    </lineage>
</organism>
<evidence type="ECO:0000256" key="3">
    <source>
        <dbReference type="ARBA" id="ARBA00001941"/>
    </source>
</evidence>
<evidence type="ECO:0000256" key="6">
    <source>
        <dbReference type="ARBA" id="ARBA00009541"/>
    </source>
</evidence>
<feature type="binding site" evidence="10">
    <location>
        <begin position="140"/>
        <end position="143"/>
    </location>
    <ligand>
        <name>substrate</name>
    </ligand>
</feature>
<evidence type="ECO:0000256" key="10">
    <source>
        <dbReference type="HAMAP-Rule" id="MF_02227"/>
    </source>
</evidence>
<comment type="pathway">
    <text evidence="10">Carbohydrate degradation.</text>
</comment>
<feature type="binding site" evidence="10">
    <location>
        <position position="6"/>
    </location>
    <ligand>
        <name>substrate</name>
    </ligand>
</feature>
<evidence type="ECO:0000256" key="11">
    <source>
        <dbReference type="PIRNR" id="PIRNR001461"/>
    </source>
</evidence>
<feature type="binding site" evidence="10">
    <location>
        <position position="64"/>
    </location>
    <ligand>
        <name>a divalent metal cation</name>
        <dbReference type="ChEBI" id="CHEBI:60240"/>
    </ligand>
</feature>
<keyword evidence="9 10" id="KW-0413">Isomerase</keyword>
<feature type="binding site" evidence="10">
    <location>
        <position position="33"/>
    </location>
    <ligand>
        <name>a divalent metal cation</name>
        <dbReference type="ChEBI" id="CHEBI:60240"/>
    </ligand>
</feature>
<dbReference type="EMBL" id="JBHTOP010000026">
    <property type="protein sequence ID" value="MFD1672813.1"/>
    <property type="molecule type" value="Genomic_DNA"/>
</dbReference>
<gene>
    <name evidence="10 12" type="primary">rpe</name>
    <name evidence="12" type="ORF">ACFQ5M_11940</name>
</gene>
<sequence length="217" mass="23267">MKIAPSILSADFINLQRDVAALEAGGADLLHIDVMDGHFVPNLAYGPQVVAALRPVTTLPLDVHLMVAQPENFIEMFAKAGADTLSIHYESTPHIYHALQMIRQLGVNASVVINPGTPVAALSEVLPLVQQVLVMTVNPGFGGQQFLPASIQKIEQLVQLRQATPTLDFDIEVDGGINAQTIQQVAAAGANVFVAGSFVFEANSPKQQIQTLRDLIE</sequence>
<dbReference type="RefSeq" id="WP_125713077.1">
    <property type="nucleotide sequence ID" value="NZ_JBHTOP010000026.1"/>
</dbReference>
<keyword evidence="13" id="KW-1185">Reference proteome</keyword>
<dbReference type="Proteomes" id="UP001597267">
    <property type="component" value="Unassembled WGS sequence"/>
</dbReference>
<dbReference type="InterPro" id="IPR000056">
    <property type="entry name" value="Ribul_P_3_epim-like"/>
</dbReference>
<evidence type="ECO:0000256" key="1">
    <source>
        <dbReference type="ARBA" id="ARBA00001782"/>
    </source>
</evidence>
<dbReference type="PROSITE" id="PS01086">
    <property type="entry name" value="RIBUL_P_3_EPIMER_2"/>
    <property type="match status" value="1"/>
</dbReference>
<comment type="cofactor">
    <cofactor evidence="4">
        <name>Zn(2+)</name>
        <dbReference type="ChEBI" id="CHEBI:29105"/>
    </cofactor>
</comment>
<comment type="cofactor">
    <cofactor evidence="2">
        <name>Mn(2+)</name>
        <dbReference type="ChEBI" id="CHEBI:29035"/>
    </cofactor>
</comment>
<dbReference type="InterPro" id="IPR013785">
    <property type="entry name" value="Aldolase_TIM"/>
</dbReference>
<keyword evidence="10 11" id="KW-0119">Carbohydrate metabolism</keyword>
<comment type="similarity">
    <text evidence="6 10 11">Belongs to the ribulose-phosphate 3-epimerase family.</text>
</comment>
<dbReference type="EC" id="5.1.3.1" evidence="7 10"/>
<protein>
    <recommendedName>
        <fullName evidence="7 10">Ribulose-phosphate 3-epimerase</fullName>
        <ecNumber evidence="7 10">5.1.3.1</ecNumber>
    </recommendedName>
</protein>
<dbReference type="InterPro" id="IPR011060">
    <property type="entry name" value="RibuloseP-bd_barrel"/>
</dbReference>
<proteinExistence type="inferred from homology"/>
<dbReference type="Pfam" id="PF00834">
    <property type="entry name" value="Ribul_P_3_epim"/>
    <property type="match status" value="1"/>
</dbReference>
<evidence type="ECO:0000256" key="8">
    <source>
        <dbReference type="ARBA" id="ARBA00022723"/>
    </source>
</evidence>
<dbReference type="HAMAP" id="MF_02227">
    <property type="entry name" value="RPE"/>
    <property type="match status" value="1"/>
</dbReference>
<feature type="binding site" evidence="10">
    <location>
        <position position="64"/>
    </location>
    <ligand>
        <name>substrate</name>
    </ligand>
</feature>
<comment type="caution">
    <text evidence="12">The sequence shown here is derived from an EMBL/GenBank/DDBJ whole genome shotgun (WGS) entry which is preliminary data.</text>
</comment>
<dbReference type="InterPro" id="IPR026019">
    <property type="entry name" value="Ribul_P_3_epim"/>
</dbReference>
<dbReference type="PROSITE" id="PS01085">
    <property type="entry name" value="RIBUL_P_3_EPIMER_1"/>
    <property type="match status" value="1"/>
</dbReference>
<reference evidence="13" key="1">
    <citation type="journal article" date="2019" name="Int. J. Syst. Evol. Microbiol.">
        <title>The Global Catalogue of Microorganisms (GCM) 10K type strain sequencing project: providing services to taxonomists for standard genome sequencing and annotation.</title>
        <authorList>
            <consortium name="The Broad Institute Genomics Platform"/>
            <consortium name="The Broad Institute Genome Sequencing Center for Infectious Disease"/>
            <person name="Wu L."/>
            <person name="Ma J."/>
        </authorList>
    </citation>
    <scope>NUCLEOTIDE SEQUENCE [LARGE SCALE GENOMIC DNA]</scope>
    <source>
        <strain evidence="13">CCM 8896</strain>
    </source>
</reference>
<evidence type="ECO:0000256" key="9">
    <source>
        <dbReference type="ARBA" id="ARBA00023235"/>
    </source>
</evidence>
<comment type="cofactor">
    <cofactor evidence="5">
        <name>Fe(2+)</name>
        <dbReference type="ChEBI" id="CHEBI:29033"/>
    </cofactor>
</comment>